<sequence>MLFGEGITASEFHDDALGRALDVIHDADMETLYTALAMSTIQSLKMTAQFDGFLPIHSDTTSLSLYGEYPDQEDMEIVRGYSKDPRPDWKQMLFGMSTVRGVPLCGNVNNGNKDDDSWNLDTLAKLAGLVSEDVHGKPIYIVDAAAVTKDNLAQFHETKTHFISRLPATFSLCEQLKRTAWEKEHAWYELGHMSESVHSATYKIQSFRRERYGQTYRFIAVRSTNLEARKEHKLEDVFV</sequence>
<protein>
    <recommendedName>
        <fullName evidence="1">DUF4277 domain-containing protein</fullName>
    </recommendedName>
</protein>
<organism evidence="2 3">
    <name type="scientific">Alicyclobacillus tolerans</name>
    <dbReference type="NCBI Taxonomy" id="90970"/>
    <lineage>
        <taxon>Bacteria</taxon>
        <taxon>Bacillati</taxon>
        <taxon>Bacillota</taxon>
        <taxon>Bacilli</taxon>
        <taxon>Bacillales</taxon>
        <taxon>Alicyclobacillaceae</taxon>
        <taxon>Alicyclobacillus</taxon>
    </lineage>
</organism>
<evidence type="ECO:0000259" key="1">
    <source>
        <dbReference type="Pfam" id="PF14104"/>
    </source>
</evidence>
<dbReference type="Pfam" id="PF14104">
    <property type="entry name" value="DUF4277"/>
    <property type="match status" value="1"/>
</dbReference>
<dbReference type="NCBIfam" id="NF033559">
    <property type="entry name" value="transpos_IS1634"/>
    <property type="match status" value="1"/>
</dbReference>
<feature type="domain" description="DUF4277" evidence="1">
    <location>
        <begin position="2"/>
        <end position="38"/>
    </location>
</feature>
<gene>
    <name evidence="2" type="ORF">SAMN05443507_11671</name>
</gene>
<dbReference type="Proteomes" id="UP000184016">
    <property type="component" value="Unassembled WGS sequence"/>
</dbReference>
<name>A0A1M6TGG0_9BACL</name>
<reference evidence="3" key="1">
    <citation type="submission" date="2016-11" db="EMBL/GenBank/DDBJ databases">
        <authorList>
            <person name="Varghese N."/>
            <person name="Submissions S."/>
        </authorList>
    </citation>
    <scope>NUCLEOTIDE SEQUENCE [LARGE SCALE GENOMIC DNA]</scope>
    <source>
        <strain evidence="3">USBA-503</strain>
    </source>
</reference>
<evidence type="ECO:0000313" key="3">
    <source>
        <dbReference type="Proteomes" id="UP000184016"/>
    </source>
</evidence>
<dbReference type="STRING" id="1830138.SAMN05443507_11671"/>
<dbReference type="PANTHER" id="PTHR34614:SF2">
    <property type="entry name" value="TRANSPOSASE IS4-LIKE DOMAIN-CONTAINING PROTEIN"/>
    <property type="match status" value="1"/>
</dbReference>
<proteinExistence type="predicted"/>
<dbReference type="AlphaFoldDB" id="A0A1M6TGG0"/>
<dbReference type="InterPro" id="IPR047654">
    <property type="entry name" value="IS1634_transpos"/>
</dbReference>
<dbReference type="InterPro" id="IPR025457">
    <property type="entry name" value="DUF4277"/>
</dbReference>
<evidence type="ECO:0000313" key="2">
    <source>
        <dbReference type="EMBL" id="SHK56071.1"/>
    </source>
</evidence>
<dbReference type="PANTHER" id="PTHR34614">
    <property type="match status" value="1"/>
</dbReference>
<accession>A0A1M6TGG0</accession>
<keyword evidence="3" id="KW-1185">Reference proteome</keyword>
<dbReference type="EMBL" id="FRAF01000016">
    <property type="protein sequence ID" value="SHK56071.1"/>
    <property type="molecule type" value="Genomic_DNA"/>
</dbReference>